<dbReference type="EMBL" id="CM039436">
    <property type="protein sequence ID" value="KAI4314044.1"/>
    <property type="molecule type" value="Genomic_DNA"/>
</dbReference>
<keyword evidence="2" id="KW-1185">Reference proteome</keyword>
<sequence>MRTASNLLLGPTEGVNKATSSWEERSHWPPTGGFRRFYNRSFRSRIAEKKNSLLLLAKSLFSNLLEAYLDFLFWPFGHGGPSF</sequence>
<evidence type="ECO:0000313" key="2">
    <source>
        <dbReference type="Proteomes" id="UP000828941"/>
    </source>
</evidence>
<gene>
    <name evidence="1" type="ORF">L6164_026987</name>
</gene>
<dbReference type="Proteomes" id="UP000828941">
    <property type="component" value="Chromosome 11"/>
</dbReference>
<organism evidence="1 2">
    <name type="scientific">Bauhinia variegata</name>
    <name type="common">Purple orchid tree</name>
    <name type="synonym">Phanera variegata</name>
    <dbReference type="NCBI Taxonomy" id="167791"/>
    <lineage>
        <taxon>Eukaryota</taxon>
        <taxon>Viridiplantae</taxon>
        <taxon>Streptophyta</taxon>
        <taxon>Embryophyta</taxon>
        <taxon>Tracheophyta</taxon>
        <taxon>Spermatophyta</taxon>
        <taxon>Magnoliopsida</taxon>
        <taxon>eudicotyledons</taxon>
        <taxon>Gunneridae</taxon>
        <taxon>Pentapetalae</taxon>
        <taxon>rosids</taxon>
        <taxon>fabids</taxon>
        <taxon>Fabales</taxon>
        <taxon>Fabaceae</taxon>
        <taxon>Cercidoideae</taxon>
        <taxon>Cercideae</taxon>
        <taxon>Bauhiniinae</taxon>
        <taxon>Bauhinia</taxon>
    </lineage>
</organism>
<protein>
    <submittedName>
        <fullName evidence="1">Uncharacterized protein</fullName>
    </submittedName>
</protein>
<comment type="caution">
    <text evidence="1">The sequence shown here is derived from an EMBL/GenBank/DDBJ whole genome shotgun (WGS) entry which is preliminary data.</text>
</comment>
<proteinExistence type="predicted"/>
<evidence type="ECO:0000313" key="1">
    <source>
        <dbReference type="EMBL" id="KAI4314044.1"/>
    </source>
</evidence>
<name>A0ACB9LTB7_BAUVA</name>
<reference evidence="1 2" key="1">
    <citation type="journal article" date="2022" name="DNA Res.">
        <title>Chromosomal-level genome assembly of the orchid tree Bauhinia variegata (Leguminosae; Cercidoideae) supports the allotetraploid origin hypothesis of Bauhinia.</title>
        <authorList>
            <person name="Zhong Y."/>
            <person name="Chen Y."/>
            <person name="Zheng D."/>
            <person name="Pang J."/>
            <person name="Liu Y."/>
            <person name="Luo S."/>
            <person name="Meng S."/>
            <person name="Qian L."/>
            <person name="Wei D."/>
            <person name="Dai S."/>
            <person name="Zhou R."/>
        </authorList>
    </citation>
    <scope>NUCLEOTIDE SEQUENCE [LARGE SCALE GENOMIC DNA]</scope>
    <source>
        <strain evidence="1">BV-YZ2020</strain>
    </source>
</reference>
<accession>A0ACB9LTB7</accession>